<reference evidence="2" key="1">
    <citation type="submission" date="2020-05" db="EMBL/GenBank/DDBJ databases">
        <title>Mycena genomes resolve the evolution of fungal bioluminescence.</title>
        <authorList>
            <person name="Tsai I.J."/>
        </authorList>
    </citation>
    <scope>NUCLEOTIDE SEQUENCE</scope>
    <source>
        <strain evidence="2">171206Taipei</strain>
    </source>
</reference>
<feature type="compositionally biased region" description="Low complexity" evidence="1">
    <location>
        <begin position="13"/>
        <end position="30"/>
    </location>
</feature>
<proteinExistence type="predicted"/>
<accession>A0A8H6WHE4</accession>
<keyword evidence="3" id="KW-1185">Reference proteome</keyword>
<dbReference type="Proteomes" id="UP000636479">
    <property type="component" value="Unassembled WGS sequence"/>
</dbReference>
<comment type="caution">
    <text evidence="2">The sequence shown here is derived from an EMBL/GenBank/DDBJ whole genome shotgun (WGS) entry which is preliminary data.</text>
</comment>
<evidence type="ECO:0000256" key="1">
    <source>
        <dbReference type="SAM" id="MobiDB-lite"/>
    </source>
</evidence>
<organism evidence="2 3">
    <name type="scientific">Mycena indigotica</name>
    <dbReference type="NCBI Taxonomy" id="2126181"/>
    <lineage>
        <taxon>Eukaryota</taxon>
        <taxon>Fungi</taxon>
        <taxon>Dikarya</taxon>
        <taxon>Basidiomycota</taxon>
        <taxon>Agaricomycotina</taxon>
        <taxon>Agaricomycetes</taxon>
        <taxon>Agaricomycetidae</taxon>
        <taxon>Agaricales</taxon>
        <taxon>Marasmiineae</taxon>
        <taxon>Mycenaceae</taxon>
        <taxon>Mycena</taxon>
    </lineage>
</organism>
<dbReference type="AlphaFoldDB" id="A0A8H6WHE4"/>
<sequence length="232" mass="25427">MAAQCIDPSLILRQTSPSRSRTPAPRSHTPFSSTWNPNASAHRGHAHSASILSLPPARLTPSALLDGSYHSGTIQLECLPLSPEIVGPPTLVKQFSANGGQPAPYLYDLLRGKVALDNGERLIFADQGWTRTCWKLDWPGYGLESQAHALNATQLTTGVMALEIAASVKDFLGNKMQEELTRGPSYARWSASNVRFKDVRLLAIHYYRIPKRGSSGNLWMWVWVPVLAVNAG</sequence>
<gene>
    <name evidence="2" type="ORF">MIND_00012900</name>
</gene>
<evidence type="ECO:0000313" key="2">
    <source>
        <dbReference type="EMBL" id="KAF7314988.1"/>
    </source>
</evidence>
<name>A0A8H6WHE4_9AGAR</name>
<protein>
    <submittedName>
        <fullName evidence="2">Uncharacterized protein</fullName>
    </submittedName>
</protein>
<dbReference type="EMBL" id="JACAZF010000001">
    <property type="protein sequence ID" value="KAF7314988.1"/>
    <property type="molecule type" value="Genomic_DNA"/>
</dbReference>
<dbReference type="GeneID" id="59339617"/>
<dbReference type="OrthoDB" id="2602575at2759"/>
<evidence type="ECO:0000313" key="3">
    <source>
        <dbReference type="Proteomes" id="UP000636479"/>
    </source>
</evidence>
<feature type="region of interest" description="Disordered" evidence="1">
    <location>
        <begin position="1"/>
        <end position="42"/>
    </location>
</feature>
<dbReference type="RefSeq" id="XP_037225011.1">
    <property type="nucleotide sequence ID" value="XM_037357101.1"/>
</dbReference>